<organism evidence="1 2">
    <name type="scientific">Paraclostridium bifermentans</name>
    <name type="common">Clostridium bifermentans</name>
    <dbReference type="NCBI Taxonomy" id="1490"/>
    <lineage>
        <taxon>Bacteria</taxon>
        <taxon>Bacillati</taxon>
        <taxon>Bacillota</taxon>
        <taxon>Clostridia</taxon>
        <taxon>Peptostreptococcales</taxon>
        <taxon>Peptostreptococcaceae</taxon>
        <taxon>Paraclostridium</taxon>
    </lineage>
</organism>
<accession>A0A5P3XKR4</accession>
<gene>
    <name evidence="1" type="ORF">D4A35_18170</name>
</gene>
<protein>
    <submittedName>
        <fullName evidence="1">Uncharacterized protein</fullName>
    </submittedName>
</protein>
<dbReference type="Proteomes" id="UP000326961">
    <property type="component" value="Plasmid pPbmMP"/>
</dbReference>
<dbReference type="AlphaFoldDB" id="A0A5P3XKR4"/>
<name>A0A5P3XKR4_PARBF</name>
<evidence type="ECO:0000313" key="2">
    <source>
        <dbReference type="Proteomes" id="UP000326961"/>
    </source>
</evidence>
<dbReference type="EMBL" id="CP032455">
    <property type="protein sequence ID" value="QEZ70862.1"/>
    <property type="molecule type" value="Genomic_DNA"/>
</dbReference>
<sequence>MLKPMNIDYIENTQFKSRTREETEEYNNYQLKGFELYKICNFNKELKRNINKYIEEYTKFFIHKNGKSIMTVLPMKNSYPRGYYEHCKSYKILVDYNNKCLLLTK</sequence>
<geneLocation type="plasmid" evidence="2">
    <name>ppbmmp</name>
</geneLocation>
<dbReference type="RefSeq" id="WP_150887792.1">
    <property type="nucleotide sequence ID" value="NZ_CM017269.1"/>
</dbReference>
<proteinExistence type="predicted"/>
<evidence type="ECO:0000313" key="1">
    <source>
        <dbReference type="EMBL" id="QEZ70862.1"/>
    </source>
</evidence>
<reference evidence="1 2" key="1">
    <citation type="submission" date="2018-09" db="EMBL/GenBank/DDBJ databases">
        <title>A clostridial neurotoxin that targets Anopheles mosquitoes.</title>
        <authorList>
            <person name="Contreras E."/>
            <person name="Masuyer G."/>
            <person name="Qureshi N."/>
            <person name="Chawla S."/>
            <person name="Lim H.L."/>
            <person name="Chen J."/>
            <person name="Stenmark P."/>
            <person name="Gill S."/>
        </authorList>
    </citation>
    <scope>NUCLEOTIDE SEQUENCE [LARGE SCALE GENOMIC DNA]</scope>
    <source>
        <strain evidence="1 2">Cbm</strain>
        <plasmid evidence="2">ppbmmp</plasmid>
    </source>
</reference>
<keyword evidence="1" id="KW-0614">Plasmid</keyword>